<dbReference type="PANTHER" id="PTHR22901">
    <property type="entry name" value="SIALATE O-ACETYLESTERASE"/>
    <property type="match status" value="1"/>
</dbReference>
<proteinExistence type="predicted"/>
<comment type="caution">
    <text evidence="4">The sequence shown here is derived from an EMBL/GenBank/DDBJ whole genome shotgun (WGS) entry which is preliminary data.</text>
</comment>
<feature type="domain" description="Sialate O-acetylesterase" evidence="3">
    <location>
        <begin position="107"/>
        <end position="351"/>
    </location>
</feature>
<dbReference type="PANTHER" id="PTHR22901:SF0">
    <property type="entry name" value="SIALATE O-ACETYLESTERASE"/>
    <property type="match status" value="1"/>
</dbReference>
<accession>A0A090X1V4</accession>
<dbReference type="EMBL" id="BBNU01000021">
    <property type="protein sequence ID" value="GAL82039.1"/>
    <property type="molecule type" value="Genomic_DNA"/>
</dbReference>
<evidence type="ECO:0000313" key="5">
    <source>
        <dbReference type="Proteomes" id="UP000029643"/>
    </source>
</evidence>
<dbReference type="InterPro" id="IPR039329">
    <property type="entry name" value="SIAE"/>
</dbReference>
<dbReference type="AlphaFoldDB" id="A0A090X1V4"/>
<keyword evidence="2" id="KW-0732">Signal</keyword>
<dbReference type="InterPro" id="IPR036514">
    <property type="entry name" value="SGNH_hydro_sf"/>
</dbReference>
<evidence type="ECO:0000256" key="2">
    <source>
        <dbReference type="SAM" id="SignalP"/>
    </source>
</evidence>
<dbReference type="GO" id="GO:0001681">
    <property type="term" value="F:sialate O-acetylesterase activity"/>
    <property type="evidence" value="ECO:0007669"/>
    <property type="project" value="InterPro"/>
</dbReference>
<keyword evidence="1" id="KW-0378">Hydrolase</keyword>
<feature type="signal peptide" evidence="2">
    <location>
        <begin position="1"/>
        <end position="20"/>
    </location>
</feature>
<reference evidence="4 5" key="1">
    <citation type="journal article" date="2014" name="Genome Announc.">
        <title>Draft Genome Sequences of Marine Flavobacterium Algibacter lectus Strains SS8 and NR4.</title>
        <authorList>
            <person name="Takatani N."/>
            <person name="Nakanishi M."/>
            <person name="Meirelles P."/>
            <person name="Mino S."/>
            <person name="Suda W."/>
            <person name="Oshima K."/>
            <person name="Hattori M."/>
            <person name="Ohkuma M."/>
            <person name="Hosokawa M."/>
            <person name="Miyashita K."/>
            <person name="Thompson F.L."/>
            <person name="Niwa A."/>
            <person name="Sawabe T."/>
            <person name="Sawabe T."/>
        </authorList>
    </citation>
    <scope>NUCLEOTIDE SEQUENCE [LARGE SCALE GENOMIC DNA]</scope>
    <source>
        <strain evidence="5">JCM19274</strain>
    </source>
</reference>
<sequence length="485" mass="54912">MKTFYFILTLLLSQSTTVYAQIKLPKVISSNMVLQRNSEVNIWGGWASENEEIILNASWQDTTLKTKANKNGEWRIKIKTTDSKQPQTLILNGKTSEIKLENILLGEVWICSGQSNMEHPPIKGFSAQPTYGALQNITKSRNPNLRLFTLNKKATTAPLKDVESYVSWSSASPETVADFSAVGYYFGQQLQETLDVPVGLIFTARGGSTVQAWMSKEVVEKFDTVNPTELNEDNNPQKYPTGLFNAMISPIIPYTIKGAIWYQGESNRHEPERYSTLFTEMVKNWRDYWKLGDFPFYYAQITPFSYGKNKDIYEAPGNTAFLREAQLTALESIPNSAMVVTLDAGDENWIHPPKKKQVADRLLYCALNKTYDFKTIDSDSPMYDSHKVIDATIELKFKHAENGLYAYDGLHDFEIAGADKIFYPAKAEIVNRFSVVVQNAKVPNPVAVRYAWKNWIMGSLYDASLLPAPSFRTDNWTDATHVSEN</sequence>
<protein>
    <submittedName>
        <fullName evidence="4">Sialic acid-specific 9-O-acetylesterase</fullName>
    </submittedName>
</protein>
<dbReference type="SUPFAM" id="SSF52266">
    <property type="entry name" value="SGNH hydrolase"/>
    <property type="match status" value="1"/>
</dbReference>
<gene>
    <name evidence="4" type="ORF">JCM19274_2750</name>
</gene>
<name>A0A090X1V4_9FLAO</name>
<dbReference type="Proteomes" id="UP000029643">
    <property type="component" value="Unassembled WGS sequence"/>
</dbReference>
<evidence type="ECO:0000313" key="4">
    <source>
        <dbReference type="EMBL" id="GAL82039.1"/>
    </source>
</evidence>
<dbReference type="Pfam" id="PF03629">
    <property type="entry name" value="SASA"/>
    <property type="match status" value="1"/>
</dbReference>
<dbReference type="GO" id="GO:0005975">
    <property type="term" value="P:carbohydrate metabolic process"/>
    <property type="evidence" value="ECO:0007669"/>
    <property type="project" value="TreeGrafter"/>
</dbReference>
<dbReference type="InterPro" id="IPR005181">
    <property type="entry name" value="SASA"/>
</dbReference>
<dbReference type="Gene3D" id="3.40.50.1110">
    <property type="entry name" value="SGNH hydrolase"/>
    <property type="match status" value="1"/>
</dbReference>
<organism evidence="4 5">
    <name type="scientific">Algibacter lectus</name>
    <dbReference type="NCBI Taxonomy" id="221126"/>
    <lineage>
        <taxon>Bacteria</taxon>
        <taxon>Pseudomonadati</taxon>
        <taxon>Bacteroidota</taxon>
        <taxon>Flavobacteriia</taxon>
        <taxon>Flavobacteriales</taxon>
        <taxon>Flavobacteriaceae</taxon>
        <taxon>Algibacter</taxon>
    </lineage>
</organism>
<evidence type="ECO:0000256" key="1">
    <source>
        <dbReference type="ARBA" id="ARBA00022801"/>
    </source>
</evidence>
<evidence type="ECO:0000259" key="3">
    <source>
        <dbReference type="Pfam" id="PF03629"/>
    </source>
</evidence>
<feature type="chain" id="PRO_5001868786" evidence="2">
    <location>
        <begin position="21"/>
        <end position="485"/>
    </location>
</feature>
<dbReference type="RefSeq" id="WP_042500552.1">
    <property type="nucleotide sequence ID" value="NZ_BBNU01000021.1"/>
</dbReference>